<dbReference type="Proteomes" id="UP001228376">
    <property type="component" value="Unassembled WGS sequence"/>
</dbReference>
<proteinExistence type="predicted"/>
<evidence type="ECO:0000313" key="3">
    <source>
        <dbReference type="Proteomes" id="UP001228376"/>
    </source>
</evidence>
<dbReference type="EMBL" id="JAROCA020000001">
    <property type="protein sequence ID" value="MDY0404976.1"/>
    <property type="molecule type" value="Genomic_DNA"/>
</dbReference>
<protein>
    <submittedName>
        <fullName evidence="2">SRPBCC family protein</fullName>
    </submittedName>
</protein>
<dbReference type="Pfam" id="PF03364">
    <property type="entry name" value="Polyketide_cyc"/>
    <property type="match status" value="1"/>
</dbReference>
<dbReference type="InterPro" id="IPR005031">
    <property type="entry name" value="COQ10_START"/>
</dbReference>
<dbReference type="CDD" id="cd07812">
    <property type="entry name" value="SRPBCC"/>
    <property type="match status" value="1"/>
</dbReference>
<name>A0ABU5CF69_9BACI</name>
<dbReference type="RefSeq" id="WP_306066317.1">
    <property type="nucleotide sequence ID" value="NZ_JAROCA020000001.1"/>
</dbReference>
<comment type="caution">
    <text evidence="2">The sequence shown here is derived from an EMBL/GenBank/DDBJ whole genome shotgun (WGS) entry which is preliminary data.</text>
</comment>
<accession>A0ABU5CF69</accession>
<evidence type="ECO:0000313" key="2">
    <source>
        <dbReference type="EMBL" id="MDY0404976.1"/>
    </source>
</evidence>
<organism evidence="2 3">
    <name type="scientific">Tigheibacillus jepli</name>
    <dbReference type="NCBI Taxonomy" id="3035914"/>
    <lineage>
        <taxon>Bacteria</taxon>
        <taxon>Bacillati</taxon>
        <taxon>Bacillota</taxon>
        <taxon>Bacilli</taxon>
        <taxon>Bacillales</taxon>
        <taxon>Bacillaceae</taxon>
        <taxon>Tigheibacillus</taxon>
    </lineage>
</organism>
<dbReference type="InterPro" id="IPR023393">
    <property type="entry name" value="START-like_dom_sf"/>
</dbReference>
<feature type="domain" description="Coenzyme Q-binding protein COQ10 START" evidence="1">
    <location>
        <begin position="13"/>
        <end position="134"/>
    </location>
</feature>
<dbReference type="SUPFAM" id="SSF55961">
    <property type="entry name" value="Bet v1-like"/>
    <property type="match status" value="1"/>
</dbReference>
<reference evidence="2 3" key="1">
    <citation type="submission" date="2023-10" db="EMBL/GenBank/DDBJ databases">
        <title>179-bfca-hs.</title>
        <authorList>
            <person name="Miliotis G."/>
            <person name="Sengupta P."/>
            <person name="Hameed A."/>
            <person name="Chuvochina M."/>
            <person name="Mcdonagh F."/>
            <person name="Simpson A.C."/>
            <person name="Singh N.K."/>
            <person name="Rekha P.D."/>
            <person name="Raman K."/>
            <person name="Hugenholtz P."/>
            <person name="Venkateswaran K."/>
        </authorList>
    </citation>
    <scope>NUCLEOTIDE SEQUENCE [LARGE SCALE GENOMIC DNA]</scope>
    <source>
        <strain evidence="2 3">179-BFC-A-HS</strain>
    </source>
</reference>
<dbReference type="Gene3D" id="3.30.530.20">
    <property type="match status" value="1"/>
</dbReference>
<gene>
    <name evidence="2" type="ORF">P5G51_005785</name>
</gene>
<keyword evidence="3" id="KW-1185">Reference proteome</keyword>
<evidence type="ECO:0000259" key="1">
    <source>
        <dbReference type="Pfam" id="PF03364"/>
    </source>
</evidence>
<sequence>MPSASHQVLLESSPEQVWSFVSNFDNWVPLVKGYASHQNLNERTSIWVLKGEAGRIQKTVKLRVDITKQTKPNHIAFSLKGINENVRGNGCFTAKKQSENATLVTGDLTIKVYGLLGPVLNPIITTILPMQTQKLAEAIRFQVLKQRRQLQPAIS</sequence>